<reference evidence="2 3" key="1">
    <citation type="journal article" date="2020" name="New Microbes New Infect">
        <title>Sellimonas caecigallum sp. nov., description and genome sequence of a new member of the Sellimonas genus isolated from the cecum of feral chicken.</title>
        <authorList>
            <person name="Wongkuna S."/>
            <person name="Ghimire S."/>
            <person name="Antony L."/>
            <person name="Chankhamhaengdecha S."/>
            <person name="Janvilisri T."/>
            <person name="Scaria J."/>
        </authorList>
    </citation>
    <scope>NUCLEOTIDE SEQUENCE [LARGE SCALE GENOMIC DNA]</scope>
    <source>
        <strain evidence="2 3">SW451</strain>
    </source>
</reference>
<gene>
    <name evidence="2" type="ORF">FLB61_05465</name>
</gene>
<accession>A0ABS7L651</accession>
<dbReference type="Proteomes" id="UP000779049">
    <property type="component" value="Unassembled WGS sequence"/>
</dbReference>
<sequence length="137" mass="16301">MQELEKIMEEINAEFDRHIGTRLKIIAGTNDDVYRYGYGKSLEAYQQGKLFVEDIIRKHMNDGWIPVEERLPEEKKSVLVQWEKYDRHLNVTLTYLDVMWLEDEEDVVFETINGIPNGRVIAWRPLPEPYQAERSMK</sequence>
<proteinExistence type="predicted"/>
<dbReference type="InterPro" id="IPR007539">
    <property type="entry name" value="DUF551"/>
</dbReference>
<evidence type="ECO:0000313" key="2">
    <source>
        <dbReference type="EMBL" id="MBY0758541.1"/>
    </source>
</evidence>
<dbReference type="EMBL" id="VIRV01000005">
    <property type="protein sequence ID" value="MBY0758541.1"/>
    <property type="molecule type" value="Genomic_DNA"/>
</dbReference>
<comment type="caution">
    <text evidence="2">The sequence shown here is derived from an EMBL/GenBank/DDBJ whole genome shotgun (WGS) entry which is preliminary data.</text>
</comment>
<keyword evidence="3" id="KW-1185">Reference proteome</keyword>
<name>A0ABS7L651_9FIRM</name>
<evidence type="ECO:0000259" key="1">
    <source>
        <dbReference type="Pfam" id="PF04448"/>
    </source>
</evidence>
<dbReference type="RefSeq" id="WP_221919596.1">
    <property type="nucleotide sequence ID" value="NZ_CP173660.1"/>
</dbReference>
<protein>
    <submittedName>
        <fullName evidence="2">DUF551 domain-containing protein</fullName>
    </submittedName>
</protein>
<evidence type="ECO:0000313" key="3">
    <source>
        <dbReference type="Proteomes" id="UP000779049"/>
    </source>
</evidence>
<feature type="domain" description="DUF551" evidence="1">
    <location>
        <begin position="63"/>
        <end position="129"/>
    </location>
</feature>
<organism evidence="2 3">
    <name type="scientific">Sellimonas caecigallum</name>
    <dbReference type="NCBI Taxonomy" id="2592333"/>
    <lineage>
        <taxon>Bacteria</taxon>
        <taxon>Bacillati</taxon>
        <taxon>Bacillota</taxon>
        <taxon>Clostridia</taxon>
        <taxon>Lachnospirales</taxon>
        <taxon>Lachnospiraceae</taxon>
        <taxon>Sellimonas</taxon>
    </lineage>
</organism>
<dbReference type="Pfam" id="PF04448">
    <property type="entry name" value="DUF551"/>
    <property type="match status" value="1"/>
</dbReference>